<keyword evidence="3" id="KW-1185">Reference proteome</keyword>
<dbReference type="Gene3D" id="2.160.20.80">
    <property type="entry name" value="E3 ubiquitin-protein ligase SopA"/>
    <property type="match status" value="1"/>
</dbReference>
<dbReference type="EMBL" id="CP031320">
    <property type="protein sequence ID" value="AXK35674.1"/>
    <property type="molecule type" value="Genomic_DNA"/>
</dbReference>
<name>A0A345XVK8_9ACTN</name>
<dbReference type="PANTHER" id="PTHR14136:SF17">
    <property type="entry name" value="BTB_POZ DOMAIN-CONTAINING PROTEIN KCTD9"/>
    <property type="match status" value="1"/>
</dbReference>
<sequence length="223" mass="23956">MAKSTARKVAPVRRPELSLPELRPHETDELHPDGDHDGTSFTDLDLSGADGGGSTFLECAIRRCGLEGTRLTRARLLDSELTGIWGVGTDLAGAELRDVELSDARLGGTQLHGARLTRTVIRGGKIDFLNMRQAVLTDVAFEGCVLVEPDFGGARLERVSFADCSLRQADFNGVTMRDVDLRAVAELDIRTGIDRLAGAVISTAQLMDLAPAFAAQLGVRVED</sequence>
<feature type="region of interest" description="Disordered" evidence="1">
    <location>
        <begin position="1"/>
        <end position="44"/>
    </location>
</feature>
<accession>A0A345XVK8</accession>
<dbReference type="Pfam" id="PF00805">
    <property type="entry name" value="Pentapeptide"/>
    <property type="match status" value="2"/>
</dbReference>
<evidence type="ECO:0000256" key="1">
    <source>
        <dbReference type="SAM" id="MobiDB-lite"/>
    </source>
</evidence>
<dbReference type="SUPFAM" id="SSF141571">
    <property type="entry name" value="Pentapeptide repeat-like"/>
    <property type="match status" value="1"/>
</dbReference>
<dbReference type="RefSeq" id="WP_208881995.1">
    <property type="nucleotide sequence ID" value="NZ_CP031320.1"/>
</dbReference>
<gene>
    <name evidence="2" type="ORF">DVA86_26595</name>
</gene>
<proteinExistence type="predicted"/>
<feature type="compositionally biased region" description="Basic and acidic residues" evidence="1">
    <location>
        <begin position="22"/>
        <end position="38"/>
    </location>
</feature>
<dbReference type="InterPro" id="IPR001646">
    <property type="entry name" value="5peptide_repeat"/>
</dbReference>
<dbReference type="AlphaFoldDB" id="A0A345XVK8"/>
<evidence type="ECO:0000313" key="3">
    <source>
        <dbReference type="Proteomes" id="UP000254425"/>
    </source>
</evidence>
<dbReference type="KEGG" id="sarm:DVA86_26595"/>
<dbReference type="PANTHER" id="PTHR14136">
    <property type="entry name" value="BTB_POZ DOMAIN-CONTAINING PROTEIN KCTD9"/>
    <property type="match status" value="1"/>
</dbReference>
<organism evidence="2 3">
    <name type="scientific">Streptomyces armeniacus</name>
    <dbReference type="NCBI Taxonomy" id="83291"/>
    <lineage>
        <taxon>Bacteria</taxon>
        <taxon>Bacillati</taxon>
        <taxon>Actinomycetota</taxon>
        <taxon>Actinomycetes</taxon>
        <taxon>Kitasatosporales</taxon>
        <taxon>Streptomycetaceae</taxon>
        <taxon>Streptomyces</taxon>
    </lineage>
</organism>
<protein>
    <submittedName>
        <fullName evidence="2">Pentapeptide repeat-containing protein</fullName>
    </submittedName>
</protein>
<reference evidence="2 3" key="1">
    <citation type="submission" date="2018-07" db="EMBL/GenBank/DDBJ databases">
        <title>Draft genome of the type strain Streptomyces armeniacus ATCC 15676.</title>
        <authorList>
            <person name="Labana P."/>
            <person name="Gosse J.T."/>
            <person name="Boddy C.N."/>
        </authorList>
    </citation>
    <scope>NUCLEOTIDE SEQUENCE [LARGE SCALE GENOMIC DNA]</scope>
    <source>
        <strain evidence="2 3">ATCC 15676</strain>
    </source>
</reference>
<evidence type="ECO:0000313" key="2">
    <source>
        <dbReference type="EMBL" id="AXK35674.1"/>
    </source>
</evidence>
<dbReference type="InterPro" id="IPR051082">
    <property type="entry name" value="Pentapeptide-BTB/POZ_domain"/>
</dbReference>
<dbReference type="Proteomes" id="UP000254425">
    <property type="component" value="Chromosome"/>
</dbReference>